<keyword evidence="3" id="KW-1185">Reference proteome</keyword>
<accession>A0A7W2FMZ2</accession>
<dbReference type="PANTHER" id="PTHR33336">
    <property type="entry name" value="QUINOL MONOOXYGENASE YGIN-RELATED"/>
    <property type="match status" value="1"/>
</dbReference>
<dbReference type="Gene3D" id="3.30.70.100">
    <property type="match status" value="1"/>
</dbReference>
<dbReference type="SUPFAM" id="SSF54909">
    <property type="entry name" value="Dimeric alpha+beta barrel"/>
    <property type="match status" value="1"/>
</dbReference>
<name>A0A7W2FMZ2_9VIBR</name>
<dbReference type="RefSeq" id="WP_182105912.1">
    <property type="nucleotide sequence ID" value="NZ_JACFYF010000001.1"/>
</dbReference>
<dbReference type="InterPro" id="IPR011008">
    <property type="entry name" value="Dimeric_a/b-barrel"/>
</dbReference>
<keyword evidence="2" id="KW-0560">Oxidoreductase</keyword>
<organism evidence="2 3">
    <name type="scientific">Vibrio marinisediminis</name>
    <dbReference type="NCBI Taxonomy" id="2758441"/>
    <lineage>
        <taxon>Bacteria</taxon>
        <taxon>Pseudomonadati</taxon>
        <taxon>Pseudomonadota</taxon>
        <taxon>Gammaproteobacteria</taxon>
        <taxon>Vibrionales</taxon>
        <taxon>Vibrionaceae</taxon>
        <taxon>Vibrio</taxon>
    </lineage>
</organism>
<dbReference type="Proteomes" id="UP000571701">
    <property type="component" value="Unassembled WGS sequence"/>
</dbReference>
<dbReference type="InterPro" id="IPR007138">
    <property type="entry name" value="ABM_dom"/>
</dbReference>
<keyword evidence="2" id="KW-0503">Monooxygenase</keyword>
<dbReference type="EMBL" id="JACFYF010000001">
    <property type="protein sequence ID" value="MBA5761054.1"/>
    <property type="molecule type" value="Genomic_DNA"/>
</dbReference>
<reference evidence="2 3" key="1">
    <citation type="submission" date="2020-07" db="EMBL/GenBank/DDBJ databases">
        <title>Vibrio marinisediminis sp. nov., isolated from marine sediment.</title>
        <authorList>
            <person name="Ji X."/>
        </authorList>
    </citation>
    <scope>NUCLEOTIDE SEQUENCE [LARGE SCALE GENOMIC DNA]</scope>
    <source>
        <strain evidence="2 3">404</strain>
    </source>
</reference>
<evidence type="ECO:0000259" key="1">
    <source>
        <dbReference type="PROSITE" id="PS51725"/>
    </source>
</evidence>
<dbReference type="PANTHER" id="PTHR33336:SF3">
    <property type="entry name" value="ABM DOMAIN-CONTAINING PROTEIN"/>
    <property type="match status" value="1"/>
</dbReference>
<proteinExistence type="predicted"/>
<dbReference type="GO" id="GO:0004497">
    <property type="term" value="F:monooxygenase activity"/>
    <property type="evidence" value="ECO:0007669"/>
    <property type="project" value="UniProtKB-KW"/>
</dbReference>
<dbReference type="PROSITE" id="PS51725">
    <property type="entry name" value="ABM"/>
    <property type="match status" value="1"/>
</dbReference>
<dbReference type="Pfam" id="PF03992">
    <property type="entry name" value="ABM"/>
    <property type="match status" value="1"/>
</dbReference>
<dbReference type="InterPro" id="IPR050744">
    <property type="entry name" value="AI-2_Isomerase_LsrG"/>
</dbReference>
<feature type="domain" description="ABM" evidence="1">
    <location>
        <begin position="4"/>
        <end position="92"/>
    </location>
</feature>
<gene>
    <name evidence="2" type="ORF">H2O73_01765</name>
</gene>
<dbReference type="AlphaFoldDB" id="A0A7W2FMZ2"/>
<evidence type="ECO:0000313" key="3">
    <source>
        <dbReference type="Proteomes" id="UP000571701"/>
    </source>
</evidence>
<evidence type="ECO:0000313" key="2">
    <source>
        <dbReference type="EMBL" id="MBA5761054.1"/>
    </source>
</evidence>
<protein>
    <submittedName>
        <fullName evidence="2">Antibiotic biosynthesis monooxygenase</fullName>
    </submittedName>
</protein>
<comment type="caution">
    <text evidence="2">The sequence shown here is derived from an EMBL/GenBank/DDBJ whole genome shotgun (WGS) entry which is preliminary data.</text>
</comment>
<sequence length="96" mass="10911">MAQLTIVANIVAKPDKVELVKSELISLIAFTRNENGCVNYDLHQDNANPAMFIFYENWLSRELWQKHMSNSHIAKYLSATEGAVDSFIVHEMTKIG</sequence>